<dbReference type="FunFam" id="3.40.50.620:FF:000020">
    <property type="entry name" value="Valine--tRNA ligase, mitochondrial"/>
    <property type="match status" value="1"/>
</dbReference>
<dbReference type="Gene3D" id="3.40.50.620">
    <property type="entry name" value="HUPs"/>
    <property type="match status" value="2"/>
</dbReference>
<evidence type="ECO:0000256" key="10">
    <source>
        <dbReference type="ARBA" id="ARBA00023146"/>
    </source>
</evidence>
<dbReference type="GO" id="GO:0005829">
    <property type="term" value="C:cytosol"/>
    <property type="evidence" value="ECO:0007669"/>
    <property type="project" value="TreeGrafter"/>
</dbReference>
<dbReference type="PRINTS" id="PR00986">
    <property type="entry name" value="TRNASYNTHVAL"/>
</dbReference>
<dbReference type="InterPro" id="IPR013155">
    <property type="entry name" value="M/V/L/I-tRNA-synth_anticd-bd"/>
</dbReference>
<evidence type="ECO:0000259" key="17">
    <source>
        <dbReference type="Pfam" id="PF08264"/>
    </source>
</evidence>
<keyword evidence="6 14" id="KW-0436">Ligase</keyword>
<evidence type="ECO:0000256" key="6">
    <source>
        <dbReference type="ARBA" id="ARBA00022598"/>
    </source>
</evidence>
<dbReference type="InterPro" id="IPR002303">
    <property type="entry name" value="Valyl-tRNA_ligase"/>
</dbReference>
<name>F2U3X4_SALR5</name>
<dbReference type="FunFam" id="3.40.50.620:FF:000078">
    <property type="entry name" value="Valine--tRNA ligase, mitochondrial"/>
    <property type="match status" value="1"/>
</dbReference>
<evidence type="ECO:0000256" key="9">
    <source>
        <dbReference type="ARBA" id="ARBA00022917"/>
    </source>
</evidence>
<dbReference type="KEGG" id="sre:PTSG_02983"/>
<dbReference type="GO" id="GO:0005524">
    <property type="term" value="F:ATP binding"/>
    <property type="evidence" value="ECO:0007669"/>
    <property type="project" value="UniProtKB-KW"/>
</dbReference>
<dbReference type="SUPFAM" id="SSF47323">
    <property type="entry name" value="Anticodon-binding domain of a subclass of class I aminoacyl-tRNA synthetases"/>
    <property type="match status" value="1"/>
</dbReference>
<dbReference type="GO" id="GO:0006438">
    <property type="term" value="P:valyl-tRNA aminoacylation"/>
    <property type="evidence" value="ECO:0007669"/>
    <property type="project" value="InterPro"/>
</dbReference>
<dbReference type="Proteomes" id="UP000007799">
    <property type="component" value="Unassembled WGS sequence"/>
</dbReference>
<evidence type="ECO:0000256" key="11">
    <source>
        <dbReference type="ARBA" id="ARBA00029936"/>
    </source>
</evidence>
<dbReference type="SUPFAM" id="SSF50677">
    <property type="entry name" value="ValRS/IleRS/LeuRS editing domain"/>
    <property type="match status" value="1"/>
</dbReference>
<evidence type="ECO:0000256" key="5">
    <source>
        <dbReference type="ARBA" id="ARBA00022490"/>
    </source>
</evidence>
<dbReference type="NCBIfam" id="NF004349">
    <property type="entry name" value="PRK05729.1"/>
    <property type="match status" value="1"/>
</dbReference>
<sequence>MAQRVTVFGMTSAEKPSEDVQTKLAVLYPKQELSAKEKKKIQKMEKFLKKQQQKEQQAAVAGSDSKKKDKKKKKKKAEDTFVYKPVQPGEKKNLDDMPSQYHPDMVQRDWYEWWTKQGFFKPEYNEGHEKIACPCEKKSYTLVIPPPNVTGSLHMGHALTNSIEDTLTRWNRQCGKRTLWNPGCDHAGIATQSVVEKKLWREKQLRRQDLGREKFLDLVWQWKEEKGGFIYKQIKYLGASCDWDREAFTMSDRCCRAVKEAFIRMHEDGIIMRKKKLINWSCHLNSAISEIEVDKVDIAGRTLVSVPGLDEKVEVGVITSFAYKLKGGDDEIVVATTRPETMLGDVAIAVHPEDPRYASYVGKTALHPFIPDRELVIVADDFVDREFGTGAVKITPAHDPNDFECGVRNNLPMITVITKDGKIAPGCGEFSGMHRFTARRVVIERLKEKGLYRGDAENPMVIPRCSRSSDICEPLLETQWFVNCDGMAKTAVDAVKSGELRLIPANQEKTWFHWLESPRDWCISRQLWWGHRIPAYFVSVNDDAVPKGTSDDNKYWVSGHDEDEARAKAAKRFGVDPSKITLTQDEDVLDTWFSSGIFPISIFGWPDNTPDLQKFYPGDLLETGYDILFFWVARMVMMCTYLTGKLPFKDVYLHPIIRDKEGVKMSKSRGNVIDPTDVCTGITLEGLHERLAQGNLDPREIERAKELQKRQFPQGIKECGVDALRFTLCALVTPGRDINLDVNRIFGYRTFCNKVYNGVKLVMSKLGPDFKPAEYGKLLGDESELDLWMLSRLSTCIRDMNKQLEEYDLVGSTTSIYNLWLYEFCNFYLEVVKPVFQDDQYKHRRNTVQNVMYTVAESGLRLLSIFMPFLCEELWQRLPRRKATNDLVVPASVCVAAYPYTPLHINEDIEKKIAILHAIVGRARSLKSSLHAPSARPKLLIRGTTAATTAVCEEYAVDVAQLVRADVAILPAKEAPPADFEPSPEQDEFEVFMARK</sequence>
<feature type="region of interest" description="Disordered" evidence="15">
    <location>
        <begin position="1"/>
        <end position="21"/>
    </location>
</feature>
<dbReference type="RefSeq" id="XP_004996501.1">
    <property type="nucleotide sequence ID" value="XM_004996444.1"/>
</dbReference>
<evidence type="ECO:0000256" key="14">
    <source>
        <dbReference type="RuleBase" id="RU363035"/>
    </source>
</evidence>
<evidence type="ECO:0000256" key="13">
    <source>
        <dbReference type="ARBA" id="ARBA00047552"/>
    </source>
</evidence>
<dbReference type="STRING" id="946362.F2U3X4"/>
<dbReference type="eggNOG" id="KOG0432">
    <property type="taxonomic scope" value="Eukaryota"/>
</dbReference>
<keyword evidence="19" id="KW-1185">Reference proteome</keyword>
<dbReference type="AlphaFoldDB" id="F2U3X4"/>
<dbReference type="PANTHER" id="PTHR11946">
    <property type="entry name" value="VALYL-TRNA SYNTHETASES"/>
    <property type="match status" value="1"/>
</dbReference>
<dbReference type="EMBL" id="GL832960">
    <property type="protein sequence ID" value="EGD82318.1"/>
    <property type="molecule type" value="Genomic_DNA"/>
</dbReference>
<dbReference type="Pfam" id="PF08264">
    <property type="entry name" value="Anticodon_1"/>
    <property type="match status" value="1"/>
</dbReference>
<organism evidence="19">
    <name type="scientific">Salpingoeca rosetta (strain ATCC 50818 / BSB-021)</name>
    <dbReference type="NCBI Taxonomy" id="946362"/>
    <lineage>
        <taxon>Eukaryota</taxon>
        <taxon>Choanoflagellata</taxon>
        <taxon>Craspedida</taxon>
        <taxon>Salpingoecidae</taxon>
        <taxon>Salpingoeca</taxon>
    </lineage>
</organism>
<dbReference type="InterPro" id="IPR009008">
    <property type="entry name" value="Val/Leu/Ile-tRNA-synth_edit"/>
</dbReference>
<dbReference type="Gene3D" id="3.90.740.10">
    <property type="entry name" value="Valyl/Leucyl/Isoleucyl-tRNA synthetase, editing domain"/>
    <property type="match status" value="1"/>
</dbReference>
<evidence type="ECO:0000256" key="2">
    <source>
        <dbReference type="ARBA" id="ARBA00004496"/>
    </source>
</evidence>
<dbReference type="GeneID" id="16077089"/>
<dbReference type="InParanoid" id="F2U3X4"/>
<evidence type="ECO:0000256" key="8">
    <source>
        <dbReference type="ARBA" id="ARBA00022840"/>
    </source>
</evidence>
<dbReference type="Pfam" id="PF00133">
    <property type="entry name" value="tRNA-synt_1"/>
    <property type="match status" value="1"/>
</dbReference>
<evidence type="ECO:0000313" key="19">
    <source>
        <dbReference type="Proteomes" id="UP000007799"/>
    </source>
</evidence>
<evidence type="ECO:0000256" key="12">
    <source>
        <dbReference type="ARBA" id="ARBA00040837"/>
    </source>
</evidence>
<evidence type="ECO:0000256" key="3">
    <source>
        <dbReference type="ARBA" id="ARBA00005594"/>
    </source>
</evidence>
<dbReference type="EC" id="6.1.1.9" evidence="4"/>
<dbReference type="FunCoup" id="F2U3X4">
    <property type="interactions" value="1259"/>
</dbReference>
<accession>F2U3X4</accession>
<dbReference type="InterPro" id="IPR001412">
    <property type="entry name" value="aa-tRNA-synth_I_CS"/>
</dbReference>
<comment type="similarity">
    <text evidence="3 14">Belongs to the class-I aminoacyl-tRNA synthetase family.</text>
</comment>
<gene>
    <name evidence="18" type="ORF">PTSG_02983</name>
</gene>
<evidence type="ECO:0000256" key="15">
    <source>
        <dbReference type="SAM" id="MobiDB-lite"/>
    </source>
</evidence>
<reference evidence="18" key="1">
    <citation type="submission" date="2009-08" db="EMBL/GenBank/DDBJ databases">
        <title>Annotation of Salpingoeca rosetta.</title>
        <authorList>
            <consortium name="The Broad Institute Genome Sequencing Platform"/>
            <person name="Russ C."/>
            <person name="Cuomo C."/>
            <person name="Burger G."/>
            <person name="Gray M.W."/>
            <person name="Holland P.W.H."/>
            <person name="King N."/>
            <person name="Lang F.B.F."/>
            <person name="Roger A.J."/>
            <person name="Ruiz-Trillo I."/>
            <person name="Young S.K."/>
            <person name="Zeng Q."/>
            <person name="Gargeya S."/>
            <person name="Alvarado L."/>
            <person name="Berlin A."/>
            <person name="Chapman S.B."/>
            <person name="Chen Z."/>
            <person name="Freedman E."/>
            <person name="Gellesch M."/>
            <person name="Goldberg J."/>
            <person name="Griggs A."/>
            <person name="Gujja S."/>
            <person name="Heilman E."/>
            <person name="Heiman D."/>
            <person name="Howarth C."/>
            <person name="Mehta T."/>
            <person name="Neiman D."/>
            <person name="Pearson M."/>
            <person name="Roberts A."/>
            <person name="Saif S."/>
            <person name="Shea T."/>
            <person name="Shenoy N."/>
            <person name="Sisk P."/>
            <person name="Stolte C."/>
            <person name="Sykes S."/>
            <person name="White J."/>
            <person name="Yandava C."/>
            <person name="Haas B."/>
            <person name="Nusbaum C."/>
            <person name="Birren B."/>
        </authorList>
    </citation>
    <scope>NUCLEOTIDE SEQUENCE [LARGE SCALE GENOMIC DNA]</scope>
    <source>
        <strain evidence="18">ATCC 50818</strain>
    </source>
</reference>
<dbReference type="OrthoDB" id="629407at2759"/>
<dbReference type="CDD" id="cd00817">
    <property type="entry name" value="ValRS_core"/>
    <property type="match status" value="1"/>
</dbReference>
<dbReference type="InterPro" id="IPR033705">
    <property type="entry name" value="Anticodon_Ia_Val"/>
</dbReference>
<keyword evidence="9 14" id="KW-0648">Protein biosynthesis</keyword>
<dbReference type="GO" id="GO:0002161">
    <property type="term" value="F:aminoacyl-tRNA deacylase activity"/>
    <property type="evidence" value="ECO:0007669"/>
    <property type="project" value="InterPro"/>
</dbReference>
<dbReference type="InterPro" id="IPR009080">
    <property type="entry name" value="tRNAsynth_Ia_anticodon-bd"/>
</dbReference>
<protein>
    <recommendedName>
        <fullName evidence="12">Valine--tRNA ligase, mitochondrial</fullName>
        <ecNumber evidence="4">6.1.1.9</ecNumber>
    </recommendedName>
    <alternativeName>
        <fullName evidence="11">Valyl-tRNA synthetase</fullName>
    </alternativeName>
</protein>
<dbReference type="PANTHER" id="PTHR11946:SF109">
    <property type="entry name" value="VALINE--TRNA LIGASE"/>
    <property type="match status" value="1"/>
</dbReference>
<dbReference type="FunFam" id="1.10.730.10:FF:000009">
    <property type="entry name" value="Valine--tRNA ligase, mitochondrial"/>
    <property type="match status" value="1"/>
</dbReference>
<dbReference type="OMA" id="LDTWMDS"/>
<dbReference type="NCBIfam" id="TIGR00422">
    <property type="entry name" value="valS"/>
    <property type="match status" value="1"/>
</dbReference>
<dbReference type="FunFam" id="3.90.740.10:FF:000005">
    <property type="entry name" value="Valine--tRNA ligase, mitochondrial"/>
    <property type="match status" value="1"/>
</dbReference>
<evidence type="ECO:0000256" key="1">
    <source>
        <dbReference type="ARBA" id="ARBA00004173"/>
    </source>
</evidence>
<keyword evidence="8 14" id="KW-0067">ATP-binding</keyword>
<comment type="subcellular location">
    <subcellularLocation>
        <location evidence="2">Cytoplasm</location>
    </subcellularLocation>
    <subcellularLocation>
        <location evidence="1">Mitochondrion</location>
    </subcellularLocation>
</comment>
<dbReference type="Gene3D" id="1.10.730.10">
    <property type="entry name" value="Isoleucyl-tRNA Synthetase, Domain 1"/>
    <property type="match status" value="1"/>
</dbReference>
<feature type="region of interest" description="Disordered" evidence="15">
    <location>
        <begin position="46"/>
        <end position="100"/>
    </location>
</feature>
<dbReference type="InterPro" id="IPR014729">
    <property type="entry name" value="Rossmann-like_a/b/a_fold"/>
</dbReference>
<dbReference type="InterPro" id="IPR002300">
    <property type="entry name" value="aa-tRNA-synth_Ia"/>
</dbReference>
<feature type="domain" description="Aminoacyl-tRNA synthetase class Ia" evidence="16">
    <location>
        <begin position="110"/>
        <end position="741"/>
    </location>
</feature>
<dbReference type="CDD" id="cd07962">
    <property type="entry name" value="Anticodon_Ia_Val"/>
    <property type="match status" value="1"/>
</dbReference>
<evidence type="ECO:0000256" key="4">
    <source>
        <dbReference type="ARBA" id="ARBA00013169"/>
    </source>
</evidence>
<evidence type="ECO:0000313" key="18">
    <source>
        <dbReference type="EMBL" id="EGD82318.1"/>
    </source>
</evidence>
<evidence type="ECO:0000259" key="16">
    <source>
        <dbReference type="Pfam" id="PF00133"/>
    </source>
</evidence>
<dbReference type="SUPFAM" id="SSF52374">
    <property type="entry name" value="Nucleotidylyl transferase"/>
    <property type="match status" value="1"/>
</dbReference>
<evidence type="ECO:0000256" key="7">
    <source>
        <dbReference type="ARBA" id="ARBA00022741"/>
    </source>
</evidence>
<comment type="catalytic activity">
    <reaction evidence="13">
        <text>tRNA(Val) + L-valine + ATP = L-valyl-tRNA(Val) + AMP + diphosphate</text>
        <dbReference type="Rhea" id="RHEA:10704"/>
        <dbReference type="Rhea" id="RHEA-COMP:9672"/>
        <dbReference type="Rhea" id="RHEA-COMP:9708"/>
        <dbReference type="ChEBI" id="CHEBI:30616"/>
        <dbReference type="ChEBI" id="CHEBI:33019"/>
        <dbReference type="ChEBI" id="CHEBI:57762"/>
        <dbReference type="ChEBI" id="CHEBI:78442"/>
        <dbReference type="ChEBI" id="CHEBI:78537"/>
        <dbReference type="ChEBI" id="CHEBI:456215"/>
        <dbReference type="EC" id="6.1.1.9"/>
    </reaction>
</comment>
<feature type="domain" description="Methionyl/Valyl/Leucyl/Isoleucyl-tRNA synthetase anticodon-binding" evidence="17">
    <location>
        <begin position="786"/>
        <end position="937"/>
    </location>
</feature>
<dbReference type="GO" id="GO:0004832">
    <property type="term" value="F:valine-tRNA ligase activity"/>
    <property type="evidence" value="ECO:0007669"/>
    <property type="project" value="UniProtKB-EC"/>
</dbReference>
<keyword evidence="10 14" id="KW-0030">Aminoacyl-tRNA synthetase</keyword>
<dbReference type="PROSITE" id="PS00178">
    <property type="entry name" value="AA_TRNA_LIGASE_I"/>
    <property type="match status" value="1"/>
</dbReference>
<proteinExistence type="inferred from homology"/>
<dbReference type="GO" id="GO:0005739">
    <property type="term" value="C:mitochondrion"/>
    <property type="evidence" value="ECO:0007669"/>
    <property type="project" value="UniProtKB-SubCell"/>
</dbReference>
<keyword evidence="5" id="KW-0963">Cytoplasm</keyword>
<keyword evidence="7 14" id="KW-0547">Nucleotide-binding</keyword>